<name>A0A229VUL1_9BIFI</name>
<gene>
    <name evidence="3" type="ORF">Tam10B_2438</name>
</gene>
<organism evidence="3 4">
    <name type="scientific">Bifidobacterium vansinderenii</name>
    <dbReference type="NCBI Taxonomy" id="1984871"/>
    <lineage>
        <taxon>Bacteria</taxon>
        <taxon>Bacillati</taxon>
        <taxon>Actinomycetota</taxon>
        <taxon>Actinomycetes</taxon>
        <taxon>Bifidobacteriales</taxon>
        <taxon>Bifidobacteriaceae</taxon>
        <taxon>Bifidobacterium</taxon>
    </lineage>
</organism>
<accession>A0A229VUL1</accession>
<dbReference type="PANTHER" id="PTHR21666:SF270">
    <property type="entry name" value="MUREIN HYDROLASE ACTIVATOR ENVC"/>
    <property type="match status" value="1"/>
</dbReference>
<dbReference type="InterPro" id="IPR050570">
    <property type="entry name" value="Cell_wall_metabolism_enzyme"/>
</dbReference>
<keyword evidence="4" id="KW-1185">Reference proteome</keyword>
<dbReference type="RefSeq" id="WP_093961532.1">
    <property type="nucleotide sequence ID" value="NZ_NEWD01000045.1"/>
</dbReference>
<keyword evidence="1" id="KW-0472">Membrane</keyword>
<feature type="transmembrane region" description="Helical" evidence="1">
    <location>
        <begin position="30"/>
        <end position="49"/>
    </location>
</feature>
<keyword evidence="1" id="KW-1133">Transmembrane helix</keyword>
<keyword evidence="1" id="KW-0812">Transmembrane</keyword>
<dbReference type="AlphaFoldDB" id="A0A229VUL1"/>
<feature type="domain" description="M23ase beta-sheet core" evidence="2">
    <location>
        <begin position="90"/>
        <end position="183"/>
    </location>
</feature>
<dbReference type="CDD" id="cd12797">
    <property type="entry name" value="M23_peptidase"/>
    <property type="match status" value="1"/>
</dbReference>
<dbReference type="SUPFAM" id="SSF51261">
    <property type="entry name" value="Duplicated hybrid motif"/>
    <property type="match status" value="1"/>
</dbReference>
<evidence type="ECO:0000313" key="3">
    <source>
        <dbReference type="EMBL" id="OXM99296.1"/>
    </source>
</evidence>
<dbReference type="OrthoDB" id="5245088at2"/>
<dbReference type="EMBL" id="NEWD01000045">
    <property type="protein sequence ID" value="OXM99296.1"/>
    <property type="molecule type" value="Genomic_DNA"/>
</dbReference>
<evidence type="ECO:0000259" key="2">
    <source>
        <dbReference type="Pfam" id="PF01551"/>
    </source>
</evidence>
<evidence type="ECO:0000256" key="1">
    <source>
        <dbReference type="SAM" id="Phobius"/>
    </source>
</evidence>
<dbReference type="InterPro" id="IPR011055">
    <property type="entry name" value="Dup_hybrid_motif"/>
</dbReference>
<evidence type="ECO:0000313" key="4">
    <source>
        <dbReference type="Proteomes" id="UP000215433"/>
    </source>
</evidence>
<protein>
    <submittedName>
        <fullName evidence="3">Peptidase, M23 family</fullName>
    </submittedName>
</protein>
<reference evidence="3 4" key="1">
    <citation type="submission" date="2017-05" db="EMBL/GenBank/DDBJ databases">
        <title>Bifidobacterium vansinderenii sp. nov.</title>
        <authorList>
            <person name="Lugli G.A."/>
            <person name="Duranti S."/>
            <person name="Mangifesta M."/>
        </authorList>
    </citation>
    <scope>NUCLEOTIDE SEQUENCE [LARGE SCALE GENOMIC DNA]</scope>
    <source>
        <strain evidence="3 4">Tam10B</strain>
    </source>
</reference>
<dbReference type="GO" id="GO:0004222">
    <property type="term" value="F:metalloendopeptidase activity"/>
    <property type="evidence" value="ECO:0007669"/>
    <property type="project" value="TreeGrafter"/>
</dbReference>
<dbReference type="Gene3D" id="2.70.70.10">
    <property type="entry name" value="Glucose Permease (Domain IIA)"/>
    <property type="match status" value="1"/>
</dbReference>
<dbReference type="InterPro" id="IPR016047">
    <property type="entry name" value="M23ase_b-sheet_dom"/>
</dbReference>
<dbReference type="Proteomes" id="UP000215433">
    <property type="component" value="Unassembled WGS sequence"/>
</dbReference>
<dbReference type="PANTHER" id="PTHR21666">
    <property type="entry name" value="PEPTIDASE-RELATED"/>
    <property type="match status" value="1"/>
</dbReference>
<dbReference type="Pfam" id="PF01551">
    <property type="entry name" value="Peptidase_M23"/>
    <property type="match status" value="1"/>
</dbReference>
<comment type="caution">
    <text evidence="3">The sequence shown here is derived from an EMBL/GenBank/DDBJ whole genome shotgun (WGS) entry which is preliminary data.</text>
</comment>
<proteinExistence type="predicted"/>
<sequence length="201" mass="22327">MNRDDERRRILLRRLLQGSARERQRRRRNLATILLFIMMTSMGFVAFPYGSIDTAYAAAGCGRGFDWPVQTKNPAILKKFDNPSKPWLAGHRGIDLQAASGTELMTPSSGTLLFAGQVAGKNVLTIDHGNGVSTTYEPAVATVPTGTTLRRGERFGRVEGHSDHCDGRCLHWGMRRGKQQYQDPVHAVRPQRIALKPVEDG</sequence>